<accession>A0A381VQQ9</accession>
<reference evidence="1" key="1">
    <citation type="submission" date="2018-05" db="EMBL/GenBank/DDBJ databases">
        <authorList>
            <person name="Lanie J.A."/>
            <person name="Ng W.-L."/>
            <person name="Kazmierczak K.M."/>
            <person name="Andrzejewski T.M."/>
            <person name="Davidsen T.M."/>
            <person name="Wayne K.J."/>
            <person name="Tettelin H."/>
            <person name="Glass J.I."/>
            <person name="Rusch D."/>
            <person name="Podicherti R."/>
            <person name="Tsui H.-C.T."/>
            <person name="Winkler M.E."/>
        </authorList>
    </citation>
    <scope>NUCLEOTIDE SEQUENCE</scope>
</reference>
<organism evidence="1">
    <name type="scientific">marine metagenome</name>
    <dbReference type="NCBI Taxonomy" id="408172"/>
    <lineage>
        <taxon>unclassified sequences</taxon>
        <taxon>metagenomes</taxon>
        <taxon>ecological metagenomes</taxon>
    </lineage>
</organism>
<proteinExistence type="predicted"/>
<evidence type="ECO:0000313" key="1">
    <source>
        <dbReference type="EMBL" id="SVA42629.1"/>
    </source>
</evidence>
<evidence type="ECO:0008006" key="2">
    <source>
        <dbReference type="Google" id="ProtNLM"/>
    </source>
</evidence>
<sequence>MRTIIQFLLLSTYLLSQDTNDTFPLSEHLMPFAPYVGKTFKGKFAHSTAEKPVYDISHWERALNGNAIRILHSVNNGEYGGESIIMWDTERESLASWYFTTAGFYTMATFEFDGKRLIALEDVSGNQNGITKVKTIIQLLPDGKLHNRSKYLMNNTWVDGHEIYYQEAPDAKVVFK</sequence>
<dbReference type="EMBL" id="UINC01009508">
    <property type="protein sequence ID" value="SVA42629.1"/>
    <property type="molecule type" value="Genomic_DNA"/>
</dbReference>
<dbReference type="AlphaFoldDB" id="A0A381VQQ9"/>
<gene>
    <name evidence="1" type="ORF">METZ01_LOCUS95483</name>
</gene>
<name>A0A381VQQ9_9ZZZZ</name>
<protein>
    <recommendedName>
        <fullName evidence="2">DUF1579 domain-containing protein</fullName>
    </recommendedName>
</protein>